<dbReference type="GO" id="GO:0000724">
    <property type="term" value="P:double-strand break repair via homologous recombination"/>
    <property type="evidence" value="ECO:0007669"/>
    <property type="project" value="InterPro"/>
</dbReference>
<evidence type="ECO:0000256" key="8">
    <source>
        <dbReference type="ARBA" id="ARBA00022833"/>
    </source>
</evidence>
<dbReference type="GO" id="GO:0061665">
    <property type="term" value="F:SUMO ligase activity"/>
    <property type="evidence" value="ECO:0007669"/>
    <property type="project" value="TreeGrafter"/>
</dbReference>
<dbReference type="InterPro" id="IPR026846">
    <property type="entry name" value="Nse2(Mms21)"/>
</dbReference>
<comment type="pathway">
    <text evidence="2">Protein modification; protein sumoylation.</text>
</comment>
<dbReference type="Proteomes" id="UP000323000">
    <property type="component" value="Chromosome 3"/>
</dbReference>
<comment type="subcellular location">
    <subcellularLocation>
        <location evidence="1">Nucleus</location>
    </subcellularLocation>
</comment>
<evidence type="ECO:0000256" key="9">
    <source>
        <dbReference type="ARBA" id="ARBA00023242"/>
    </source>
</evidence>
<evidence type="ECO:0000256" key="5">
    <source>
        <dbReference type="ARBA" id="ARBA00022723"/>
    </source>
</evidence>
<proteinExistence type="inferred from homology"/>
<evidence type="ECO:0000256" key="1">
    <source>
        <dbReference type="ARBA" id="ARBA00004123"/>
    </source>
</evidence>
<dbReference type="GO" id="GO:0030915">
    <property type="term" value="C:Smc5-Smc6 complex"/>
    <property type="evidence" value="ECO:0007669"/>
    <property type="project" value="InterPro"/>
</dbReference>
<sequence length="278" mass="30835">MASTSASRGDGVSGRLRNAAATLCNDNQSLIVEARKVLTLMKEVGVDLERDNESQMVISLTTLILCFIACESSHLLHNLVKELEDAAIQLAETYGDCMLQSSAIESIGNSYQLGTELTDFKKLLMDEFAKRKATSSSIPEKDPLIRHFREAVWNVHHSGEPMPGEEQEDIIMTSTQSNLLNITCPLSGKPISELAEPVRSAECKHIYEKTAIMAYIKSKNTNARCPIAGCPRILRATKVVCDAFLMIEIEELKSMSKQTARTEVIEDFTALDDEEYNE</sequence>
<reference evidence="13" key="1">
    <citation type="journal article" date="2019" name="Gigascience">
        <title>De novo genome assembly of the endangered Acer yangbiense, a plant species with extremely small populations endemic to Yunnan Province, China.</title>
        <authorList>
            <person name="Yang J."/>
            <person name="Wariss H.M."/>
            <person name="Tao L."/>
            <person name="Zhang R."/>
            <person name="Yun Q."/>
            <person name="Hollingsworth P."/>
            <person name="Dao Z."/>
            <person name="Luo G."/>
            <person name="Guo H."/>
            <person name="Ma Y."/>
            <person name="Sun W."/>
        </authorList>
    </citation>
    <scope>NUCLEOTIDE SEQUENCE [LARGE SCALE GENOMIC DNA]</scope>
    <source>
        <strain evidence="13">cv. Malutang</strain>
    </source>
</reference>
<keyword evidence="4" id="KW-0808">Transferase</keyword>
<dbReference type="AlphaFoldDB" id="A0A5C7ICG7"/>
<dbReference type="GO" id="GO:0008270">
    <property type="term" value="F:zinc ion binding"/>
    <property type="evidence" value="ECO:0007669"/>
    <property type="project" value="UniProtKB-KW"/>
</dbReference>
<dbReference type="CDD" id="cd16651">
    <property type="entry name" value="SPL-RING_NSE2"/>
    <property type="match status" value="1"/>
</dbReference>
<evidence type="ECO:0000256" key="10">
    <source>
        <dbReference type="PROSITE-ProRule" id="PRU00452"/>
    </source>
</evidence>
<gene>
    <name evidence="12" type="ORF">EZV62_008116</name>
</gene>
<keyword evidence="6 10" id="KW-0863">Zinc-finger</keyword>
<dbReference type="GO" id="GO:0005634">
    <property type="term" value="C:nucleus"/>
    <property type="evidence" value="ECO:0007669"/>
    <property type="project" value="UniProtKB-SubCell"/>
</dbReference>
<dbReference type="OrthoDB" id="26899at2759"/>
<dbReference type="Pfam" id="PF11789">
    <property type="entry name" value="zf-Nse"/>
    <property type="match status" value="1"/>
</dbReference>
<dbReference type="UniPathway" id="UPA00886"/>
<evidence type="ECO:0000259" key="11">
    <source>
        <dbReference type="PROSITE" id="PS51044"/>
    </source>
</evidence>
<dbReference type="GO" id="GO:0016925">
    <property type="term" value="P:protein sumoylation"/>
    <property type="evidence" value="ECO:0007669"/>
    <property type="project" value="UniProtKB-UniPathway"/>
</dbReference>
<name>A0A5C7ICG7_9ROSI</name>
<dbReference type="Gene3D" id="3.30.40.10">
    <property type="entry name" value="Zinc/RING finger domain, C3HC4 (zinc finger)"/>
    <property type="match status" value="1"/>
</dbReference>
<evidence type="ECO:0000256" key="6">
    <source>
        <dbReference type="ARBA" id="ARBA00022771"/>
    </source>
</evidence>
<accession>A0A5C7ICG7</accession>
<dbReference type="PANTHER" id="PTHR21330">
    <property type="entry name" value="E3 SUMO-PROTEIN LIGASE NSE2"/>
    <property type="match status" value="1"/>
</dbReference>
<organism evidence="12 13">
    <name type="scientific">Acer yangbiense</name>
    <dbReference type="NCBI Taxonomy" id="1000413"/>
    <lineage>
        <taxon>Eukaryota</taxon>
        <taxon>Viridiplantae</taxon>
        <taxon>Streptophyta</taxon>
        <taxon>Embryophyta</taxon>
        <taxon>Tracheophyta</taxon>
        <taxon>Spermatophyta</taxon>
        <taxon>Magnoliopsida</taxon>
        <taxon>eudicotyledons</taxon>
        <taxon>Gunneridae</taxon>
        <taxon>Pentapetalae</taxon>
        <taxon>rosids</taxon>
        <taxon>malvids</taxon>
        <taxon>Sapindales</taxon>
        <taxon>Sapindaceae</taxon>
        <taxon>Hippocastanoideae</taxon>
        <taxon>Acereae</taxon>
        <taxon>Acer</taxon>
    </lineage>
</organism>
<keyword evidence="13" id="KW-1185">Reference proteome</keyword>
<dbReference type="EMBL" id="VAHF01000003">
    <property type="protein sequence ID" value="TXG66841.1"/>
    <property type="molecule type" value="Genomic_DNA"/>
</dbReference>
<comment type="caution">
    <text evidence="12">The sequence shown here is derived from an EMBL/GenBank/DDBJ whole genome shotgun (WGS) entry which is preliminary data.</text>
</comment>
<dbReference type="InterPro" id="IPR004181">
    <property type="entry name" value="Znf_MIZ"/>
</dbReference>
<dbReference type="PROSITE" id="PS51044">
    <property type="entry name" value="ZF_SP_RING"/>
    <property type="match status" value="1"/>
</dbReference>
<dbReference type="SUPFAM" id="SSF57850">
    <property type="entry name" value="RING/U-box"/>
    <property type="match status" value="1"/>
</dbReference>
<feature type="domain" description="SP-RING-type" evidence="11">
    <location>
        <begin position="166"/>
        <end position="254"/>
    </location>
</feature>
<dbReference type="InterPro" id="IPR013083">
    <property type="entry name" value="Znf_RING/FYVE/PHD"/>
</dbReference>
<keyword evidence="9" id="KW-0539">Nucleus</keyword>
<evidence type="ECO:0000256" key="3">
    <source>
        <dbReference type="ARBA" id="ARBA00008212"/>
    </source>
</evidence>
<keyword evidence="5" id="KW-0479">Metal-binding</keyword>
<evidence type="ECO:0000313" key="13">
    <source>
        <dbReference type="Proteomes" id="UP000323000"/>
    </source>
</evidence>
<evidence type="ECO:0000313" key="12">
    <source>
        <dbReference type="EMBL" id="TXG66841.1"/>
    </source>
</evidence>
<keyword evidence="7" id="KW-0833">Ubl conjugation pathway</keyword>
<comment type="similarity">
    <text evidence="3">Belongs to the NSE2 family.</text>
</comment>
<evidence type="ECO:0000256" key="2">
    <source>
        <dbReference type="ARBA" id="ARBA00004718"/>
    </source>
</evidence>
<dbReference type="PANTHER" id="PTHR21330:SF1">
    <property type="entry name" value="E3 SUMO-PROTEIN LIGASE NSE2"/>
    <property type="match status" value="1"/>
</dbReference>
<protein>
    <recommendedName>
        <fullName evidence="11">SP-RING-type domain-containing protein</fullName>
    </recommendedName>
</protein>
<evidence type="ECO:0000256" key="4">
    <source>
        <dbReference type="ARBA" id="ARBA00022679"/>
    </source>
</evidence>
<evidence type="ECO:0000256" key="7">
    <source>
        <dbReference type="ARBA" id="ARBA00022786"/>
    </source>
</evidence>
<keyword evidence="8" id="KW-0862">Zinc</keyword>